<reference evidence="1 2" key="1">
    <citation type="submission" date="2024-03" db="EMBL/GenBank/DDBJ databases">
        <title>Human intestinal bacterial collection.</title>
        <authorList>
            <person name="Pauvert C."/>
            <person name="Hitch T.C.A."/>
            <person name="Clavel T."/>
        </authorList>
    </citation>
    <scope>NUCLEOTIDE SEQUENCE [LARGE SCALE GENOMIC DNA]</scope>
    <source>
        <strain evidence="1 2">CLA-AA-H192</strain>
    </source>
</reference>
<dbReference type="RefSeq" id="WP_349134782.1">
    <property type="nucleotide sequence ID" value="NZ_JBBMFF010000117.1"/>
</dbReference>
<evidence type="ECO:0000313" key="2">
    <source>
        <dbReference type="Proteomes" id="UP001491552"/>
    </source>
</evidence>
<dbReference type="Proteomes" id="UP001491552">
    <property type="component" value="Unassembled WGS sequence"/>
</dbReference>
<keyword evidence="2" id="KW-1185">Reference proteome</keyword>
<comment type="caution">
    <text evidence="1">The sequence shown here is derived from an EMBL/GenBank/DDBJ whole genome shotgun (WGS) entry which is preliminary data.</text>
</comment>
<evidence type="ECO:0000313" key="1">
    <source>
        <dbReference type="EMBL" id="MEQ2510079.1"/>
    </source>
</evidence>
<accession>A0ABV1G3T3</accession>
<name>A0ABV1G3T3_9FIRM</name>
<proteinExistence type="predicted"/>
<sequence length="224" mass="26523">MKFWKRILRSLLRALLFGGIGFLLFTARGYYLDYQEFREYTNYKFASVADFFYQLNAEYWLDFQFVDQNVSEVTLGDRQVRTMEVDVELLGHKYIQAVEEKSLFGTYYRFFDINHDMAYANFEADMELNVHYTQLQGLKLKDGFAIQLISSDRYQDNYGPPSQTIEGGSTYFSNFSEDGNELVQLFWVEGDELPEGYRLFCRRESLTIGYDMLVGLYHDNEKRK</sequence>
<gene>
    <name evidence="1" type="ORF">WMO66_02245</name>
</gene>
<organism evidence="1 2">
    <name type="scientific">Faecousia intestinalis</name>
    <dbReference type="NCBI Taxonomy" id="3133167"/>
    <lineage>
        <taxon>Bacteria</taxon>
        <taxon>Bacillati</taxon>
        <taxon>Bacillota</taxon>
        <taxon>Clostridia</taxon>
        <taxon>Eubacteriales</taxon>
        <taxon>Oscillospiraceae</taxon>
        <taxon>Faecousia</taxon>
    </lineage>
</organism>
<dbReference type="EMBL" id="JBBMFF010000117">
    <property type="protein sequence ID" value="MEQ2510079.1"/>
    <property type="molecule type" value="Genomic_DNA"/>
</dbReference>
<protein>
    <submittedName>
        <fullName evidence="1">Uncharacterized protein</fullName>
    </submittedName>
</protein>